<dbReference type="InterPro" id="IPR050666">
    <property type="entry name" value="ESRP"/>
</dbReference>
<evidence type="ECO:0000256" key="2">
    <source>
        <dbReference type="ARBA" id="ARBA00022884"/>
    </source>
</evidence>
<feature type="compositionally biased region" description="Polar residues" evidence="4">
    <location>
        <begin position="204"/>
        <end position="213"/>
    </location>
</feature>
<evidence type="ECO:0000259" key="5">
    <source>
        <dbReference type="PROSITE" id="PS50102"/>
    </source>
</evidence>
<feature type="domain" description="RRM" evidence="5">
    <location>
        <begin position="5"/>
        <end position="86"/>
    </location>
</feature>
<dbReference type="AlphaFoldDB" id="A0A914D0A4"/>
<feature type="compositionally biased region" description="Basic and acidic residues" evidence="4">
    <location>
        <begin position="113"/>
        <end position="136"/>
    </location>
</feature>
<dbReference type="GO" id="GO:0003723">
    <property type="term" value="F:RNA binding"/>
    <property type="evidence" value="ECO:0007669"/>
    <property type="project" value="UniProtKB-UniRule"/>
</dbReference>
<proteinExistence type="predicted"/>
<dbReference type="CDD" id="cd12510">
    <property type="entry name" value="RRM1_RBM12_like"/>
    <property type="match status" value="1"/>
</dbReference>
<sequence>MSSTIIIRLQNLPLSAKAADIRDFFSGLKIPEGQVNIVGGPEGDAFIGFASDEDARRGMNYGDRKLHGTKIKLLLSSKVEMEQVIANARAMAAAILGRNLDPFNKVMPSTKPESLKPPEVYKGDGNRIEQAQKKSEGVTNGTEKGTSNFPAATIPSDSWKVPSTTTIPAYVSSSSPEPAYAQATIKTHESSSDYHGFFNAKPTAPQSAYSQNTKTRRLEELSNHYP</sequence>
<feature type="compositionally biased region" description="Polar residues" evidence="4">
    <location>
        <begin position="137"/>
        <end position="150"/>
    </location>
</feature>
<evidence type="ECO:0000256" key="4">
    <source>
        <dbReference type="SAM" id="MobiDB-lite"/>
    </source>
</evidence>
<protein>
    <submittedName>
        <fullName evidence="7">RRM domain-containing protein</fullName>
    </submittedName>
</protein>
<evidence type="ECO:0000313" key="7">
    <source>
        <dbReference type="WBParaSite" id="ACRNAN_scaffold170.g17871.t1"/>
    </source>
</evidence>
<dbReference type="InterPro" id="IPR035979">
    <property type="entry name" value="RBD_domain_sf"/>
</dbReference>
<dbReference type="PANTHER" id="PTHR13976">
    <property type="entry name" value="HETEROGENEOUS NUCLEAR RIBONUCLEOPROTEIN-RELATED"/>
    <property type="match status" value="1"/>
</dbReference>
<evidence type="ECO:0000256" key="1">
    <source>
        <dbReference type="ARBA" id="ARBA00022737"/>
    </source>
</evidence>
<organism evidence="6 7">
    <name type="scientific">Acrobeloides nanus</name>
    <dbReference type="NCBI Taxonomy" id="290746"/>
    <lineage>
        <taxon>Eukaryota</taxon>
        <taxon>Metazoa</taxon>
        <taxon>Ecdysozoa</taxon>
        <taxon>Nematoda</taxon>
        <taxon>Chromadorea</taxon>
        <taxon>Rhabditida</taxon>
        <taxon>Tylenchina</taxon>
        <taxon>Cephalobomorpha</taxon>
        <taxon>Cephaloboidea</taxon>
        <taxon>Cephalobidae</taxon>
        <taxon>Acrobeloides</taxon>
    </lineage>
</organism>
<dbReference type="WBParaSite" id="ACRNAN_scaffold170.g17871.t1">
    <property type="protein sequence ID" value="ACRNAN_scaffold170.g17871.t1"/>
    <property type="gene ID" value="ACRNAN_scaffold170.g17871"/>
</dbReference>
<dbReference type="InterPro" id="IPR000504">
    <property type="entry name" value="RRM_dom"/>
</dbReference>
<dbReference type="SUPFAM" id="SSF54928">
    <property type="entry name" value="RNA-binding domain, RBD"/>
    <property type="match status" value="1"/>
</dbReference>
<feature type="region of interest" description="Disordered" evidence="4">
    <location>
        <begin position="108"/>
        <end position="155"/>
    </location>
</feature>
<reference evidence="7" key="1">
    <citation type="submission" date="2022-11" db="UniProtKB">
        <authorList>
            <consortium name="WormBaseParasite"/>
        </authorList>
    </citation>
    <scope>IDENTIFICATION</scope>
</reference>
<dbReference type="Gene3D" id="3.30.70.330">
    <property type="match status" value="1"/>
</dbReference>
<feature type="region of interest" description="Disordered" evidence="4">
    <location>
        <begin position="171"/>
        <end position="226"/>
    </location>
</feature>
<keyword evidence="6" id="KW-1185">Reference proteome</keyword>
<dbReference type="Proteomes" id="UP000887540">
    <property type="component" value="Unplaced"/>
</dbReference>
<dbReference type="PROSITE" id="PS50102">
    <property type="entry name" value="RRM"/>
    <property type="match status" value="1"/>
</dbReference>
<name>A0A914D0A4_9BILA</name>
<feature type="compositionally biased region" description="Basic and acidic residues" evidence="4">
    <location>
        <begin position="216"/>
        <end position="226"/>
    </location>
</feature>
<keyword evidence="2 3" id="KW-0694">RNA-binding</keyword>
<dbReference type="InterPro" id="IPR012677">
    <property type="entry name" value="Nucleotide-bd_a/b_plait_sf"/>
</dbReference>
<evidence type="ECO:0000313" key="6">
    <source>
        <dbReference type="Proteomes" id="UP000887540"/>
    </source>
</evidence>
<keyword evidence="1" id="KW-0677">Repeat</keyword>
<accession>A0A914D0A4</accession>
<evidence type="ECO:0000256" key="3">
    <source>
        <dbReference type="PROSITE-ProRule" id="PRU00176"/>
    </source>
</evidence>